<evidence type="ECO:0000313" key="5">
    <source>
        <dbReference type="EMBL" id="MBB5281986.1"/>
    </source>
</evidence>
<evidence type="ECO:0000313" key="6">
    <source>
        <dbReference type="Proteomes" id="UP000557307"/>
    </source>
</evidence>
<dbReference type="CDD" id="cd18610">
    <property type="entry name" value="GH130_BT3780-like"/>
    <property type="match status" value="1"/>
</dbReference>
<comment type="caution">
    <text evidence="5">The sequence shown here is derived from an EMBL/GenBank/DDBJ whole genome shotgun (WGS) entry which is preliminary data.</text>
</comment>
<sequence length="364" mass="41368">MKIRFRFPLLLLLCAGGTLQAQSWLLGTFSKHDRANPVLTPRATTTFDCPVRGETVRWEEKDVFNPAAVVRNGKIYLLYRAEDLVGKYQGTSRIGLATSTDGLRFERMPRPVFYPENDAFKKYEWEGGVEDPRVVEAEDGTYVMTYSSYDGDKARLCVATSRDLLTWKKYGRAFNNFIRGGGEDLWSKSGSIVCRRVGSRLVATRINGKYWMYWGDQPQLYVAVSDDLINWYPFTRPDRSLKAVAEVRADQFDNRLLEPGPPALLTPRGIVLIYNSMYNAQTGQVNLPEGTYAAGQFLFSAEEPDRLLDRSKGYFMKPDKPYEITGQVNNVTFLEALVPYKGRWWLYYGTADSKIAVASAPLKK</sequence>
<gene>
    <name evidence="5" type="ORF">HNQ92_000107</name>
</gene>
<proteinExistence type="inferred from homology"/>
<dbReference type="GO" id="GO:0016787">
    <property type="term" value="F:hydrolase activity"/>
    <property type="evidence" value="ECO:0007669"/>
    <property type="project" value="UniProtKB-KW"/>
</dbReference>
<accession>A0A840TD26</accession>
<evidence type="ECO:0000256" key="1">
    <source>
        <dbReference type="ARBA" id="ARBA00022676"/>
    </source>
</evidence>
<dbReference type="InterPro" id="IPR007184">
    <property type="entry name" value="Mannoside_phosphorylase"/>
</dbReference>
<dbReference type="RefSeq" id="WP_184169380.1">
    <property type="nucleotide sequence ID" value="NZ_JACHGF010000001.1"/>
</dbReference>
<evidence type="ECO:0000256" key="3">
    <source>
        <dbReference type="ARBA" id="ARBA00024356"/>
    </source>
</evidence>
<keyword evidence="5" id="KW-0378">Hydrolase</keyword>
<protein>
    <submittedName>
        <fullName evidence="5">Putative GH43/DUF377 family glycosyl hydrolase</fullName>
    </submittedName>
</protein>
<keyword evidence="2" id="KW-0808">Transferase</keyword>
<dbReference type="AlphaFoldDB" id="A0A840TD26"/>
<feature type="signal peptide" evidence="4">
    <location>
        <begin position="1"/>
        <end position="21"/>
    </location>
</feature>
<dbReference type="PIRSF" id="PIRSF016202">
    <property type="entry name" value="PH1107"/>
    <property type="match status" value="1"/>
</dbReference>
<dbReference type="EMBL" id="JACHGF010000001">
    <property type="protein sequence ID" value="MBB5281986.1"/>
    <property type="molecule type" value="Genomic_DNA"/>
</dbReference>
<evidence type="ECO:0000256" key="4">
    <source>
        <dbReference type="SAM" id="SignalP"/>
    </source>
</evidence>
<dbReference type="InterPro" id="IPR023296">
    <property type="entry name" value="Glyco_hydro_beta-prop_sf"/>
</dbReference>
<keyword evidence="4" id="KW-0732">Signal</keyword>
<dbReference type="Proteomes" id="UP000557307">
    <property type="component" value="Unassembled WGS sequence"/>
</dbReference>
<reference evidence="5 6" key="1">
    <citation type="submission" date="2020-08" db="EMBL/GenBank/DDBJ databases">
        <title>Genomic Encyclopedia of Type Strains, Phase IV (KMG-IV): sequencing the most valuable type-strain genomes for metagenomic binning, comparative biology and taxonomic classification.</title>
        <authorList>
            <person name="Goeker M."/>
        </authorList>
    </citation>
    <scope>NUCLEOTIDE SEQUENCE [LARGE SCALE GENOMIC DNA]</scope>
    <source>
        <strain evidence="5 6">DSM 105074</strain>
    </source>
</reference>
<dbReference type="Pfam" id="PF04041">
    <property type="entry name" value="Glyco_hydro_130"/>
    <property type="match status" value="1"/>
</dbReference>
<keyword evidence="6" id="KW-1185">Reference proteome</keyword>
<comment type="similarity">
    <text evidence="3">Belongs to the glycosyl hydrolase 130 family.</text>
</comment>
<dbReference type="SUPFAM" id="SSF75005">
    <property type="entry name" value="Arabinanase/levansucrase/invertase"/>
    <property type="match status" value="1"/>
</dbReference>
<feature type="chain" id="PRO_5032345144" evidence="4">
    <location>
        <begin position="22"/>
        <end position="364"/>
    </location>
</feature>
<dbReference type="PANTHER" id="PTHR34106:SF5">
    <property type="entry name" value="GLYCOSIDASE"/>
    <property type="match status" value="1"/>
</dbReference>
<dbReference type="GO" id="GO:0016757">
    <property type="term" value="F:glycosyltransferase activity"/>
    <property type="evidence" value="ECO:0007669"/>
    <property type="project" value="UniProtKB-KW"/>
</dbReference>
<evidence type="ECO:0000256" key="2">
    <source>
        <dbReference type="ARBA" id="ARBA00022679"/>
    </source>
</evidence>
<dbReference type="Gene3D" id="2.115.10.20">
    <property type="entry name" value="Glycosyl hydrolase domain, family 43"/>
    <property type="match status" value="1"/>
</dbReference>
<dbReference type="PANTHER" id="PTHR34106">
    <property type="entry name" value="GLYCOSIDASE"/>
    <property type="match status" value="1"/>
</dbReference>
<keyword evidence="1" id="KW-0328">Glycosyltransferase</keyword>
<organism evidence="5 6">
    <name type="scientific">Rhabdobacter roseus</name>
    <dbReference type="NCBI Taxonomy" id="1655419"/>
    <lineage>
        <taxon>Bacteria</taxon>
        <taxon>Pseudomonadati</taxon>
        <taxon>Bacteroidota</taxon>
        <taxon>Cytophagia</taxon>
        <taxon>Cytophagales</taxon>
        <taxon>Cytophagaceae</taxon>
        <taxon>Rhabdobacter</taxon>
    </lineage>
</organism>
<name>A0A840TD26_9BACT</name>